<evidence type="ECO:0000256" key="3">
    <source>
        <dbReference type="ARBA" id="ARBA00023143"/>
    </source>
</evidence>
<proteinExistence type="inferred from homology"/>
<dbReference type="Proteomes" id="UP000319976">
    <property type="component" value="Chromosome"/>
</dbReference>
<keyword evidence="6" id="KW-0966">Cell projection</keyword>
<evidence type="ECO:0000256" key="4">
    <source>
        <dbReference type="RuleBase" id="RU362116"/>
    </source>
</evidence>
<dbReference type="PANTHER" id="PTHR30435:SF19">
    <property type="entry name" value="FLAGELLAR BASAL-BODY ROD PROTEIN FLGG"/>
    <property type="match status" value="1"/>
</dbReference>
<dbReference type="InterPro" id="IPR037925">
    <property type="entry name" value="FlgE/F/G-like"/>
</dbReference>
<evidence type="ECO:0000256" key="2">
    <source>
        <dbReference type="ARBA" id="ARBA00009677"/>
    </source>
</evidence>
<dbReference type="GO" id="GO:0071978">
    <property type="term" value="P:bacterial-type flagellum-dependent swarming motility"/>
    <property type="evidence" value="ECO:0007669"/>
    <property type="project" value="TreeGrafter"/>
</dbReference>
<gene>
    <name evidence="6" type="primary">flgG_1</name>
    <name evidence="6" type="ORF">V22_06350</name>
</gene>
<dbReference type="EMBL" id="CP036316">
    <property type="protein sequence ID" value="QDT63414.1"/>
    <property type="molecule type" value="Genomic_DNA"/>
</dbReference>
<dbReference type="OrthoDB" id="9804559at2"/>
<comment type="subcellular location">
    <subcellularLocation>
        <location evidence="1 4">Bacterial flagellum basal body</location>
    </subcellularLocation>
</comment>
<evidence type="ECO:0000313" key="7">
    <source>
        <dbReference type="Proteomes" id="UP000319976"/>
    </source>
</evidence>
<keyword evidence="7" id="KW-1185">Reference proteome</keyword>
<evidence type="ECO:0000259" key="5">
    <source>
        <dbReference type="Pfam" id="PF22692"/>
    </source>
</evidence>
<comment type="similarity">
    <text evidence="2 4">Belongs to the flagella basal body rod proteins family.</text>
</comment>
<dbReference type="GO" id="GO:0009425">
    <property type="term" value="C:bacterial-type flagellum basal body"/>
    <property type="evidence" value="ECO:0007669"/>
    <property type="project" value="UniProtKB-SubCell"/>
</dbReference>
<feature type="domain" description="Flagellar hook protein FlgE/F/G-like D1" evidence="5">
    <location>
        <begin position="310"/>
        <end position="375"/>
    </location>
</feature>
<dbReference type="AlphaFoldDB" id="A0A517T4X2"/>
<organism evidence="6 7">
    <name type="scientific">Calycomorphotria hydatis</name>
    <dbReference type="NCBI Taxonomy" id="2528027"/>
    <lineage>
        <taxon>Bacteria</taxon>
        <taxon>Pseudomonadati</taxon>
        <taxon>Planctomycetota</taxon>
        <taxon>Planctomycetia</taxon>
        <taxon>Planctomycetales</taxon>
        <taxon>Planctomycetaceae</taxon>
        <taxon>Calycomorphotria</taxon>
    </lineage>
</organism>
<accession>A0A517T4X2</accession>
<dbReference type="NCBIfam" id="TIGR03506">
    <property type="entry name" value="FlgEFG_subfam"/>
    <property type="match status" value="1"/>
</dbReference>
<evidence type="ECO:0000256" key="1">
    <source>
        <dbReference type="ARBA" id="ARBA00004117"/>
    </source>
</evidence>
<dbReference type="InterPro" id="IPR053967">
    <property type="entry name" value="LlgE_F_G-like_D1"/>
</dbReference>
<reference evidence="6 7" key="1">
    <citation type="submission" date="2019-02" db="EMBL/GenBank/DDBJ databases">
        <title>Deep-cultivation of Planctomycetes and their phenomic and genomic characterization uncovers novel biology.</title>
        <authorList>
            <person name="Wiegand S."/>
            <person name="Jogler M."/>
            <person name="Boedeker C."/>
            <person name="Pinto D."/>
            <person name="Vollmers J."/>
            <person name="Rivas-Marin E."/>
            <person name="Kohn T."/>
            <person name="Peeters S.H."/>
            <person name="Heuer A."/>
            <person name="Rast P."/>
            <person name="Oberbeckmann S."/>
            <person name="Bunk B."/>
            <person name="Jeske O."/>
            <person name="Meyerdierks A."/>
            <person name="Storesund J.E."/>
            <person name="Kallscheuer N."/>
            <person name="Luecker S."/>
            <person name="Lage O.M."/>
            <person name="Pohl T."/>
            <person name="Merkel B.J."/>
            <person name="Hornburger P."/>
            <person name="Mueller R.-W."/>
            <person name="Bruemmer F."/>
            <person name="Labrenz M."/>
            <person name="Spormann A.M."/>
            <person name="Op den Camp H."/>
            <person name="Overmann J."/>
            <person name="Amann R."/>
            <person name="Jetten M.S.M."/>
            <person name="Mascher T."/>
            <person name="Medema M.H."/>
            <person name="Devos D.P."/>
            <person name="Kaster A.-K."/>
            <person name="Ovreas L."/>
            <person name="Rohde M."/>
            <person name="Galperin M.Y."/>
            <person name="Jogler C."/>
        </authorList>
    </citation>
    <scope>NUCLEOTIDE SEQUENCE [LARGE SCALE GENOMIC DNA]</scope>
    <source>
        <strain evidence="6 7">V22</strain>
    </source>
</reference>
<dbReference type="InterPro" id="IPR020013">
    <property type="entry name" value="Flagellar_FlgE/F/G"/>
</dbReference>
<keyword evidence="3 4" id="KW-0975">Bacterial flagellum</keyword>
<dbReference type="PANTHER" id="PTHR30435">
    <property type="entry name" value="FLAGELLAR PROTEIN"/>
    <property type="match status" value="1"/>
</dbReference>
<dbReference type="SUPFAM" id="SSF117143">
    <property type="entry name" value="Flagellar hook protein flgE"/>
    <property type="match status" value="1"/>
</dbReference>
<name>A0A517T4X2_9PLAN</name>
<dbReference type="Pfam" id="PF22692">
    <property type="entry name" value="LlgE_F_G_D1"/>
    <property type="match status" value="1"/>
</dbReference>
<dbReference type="RefSeq" id="WP_145259717.1">
    <property type="nucleotide sequence ID" value="NZ_CP036316.1"/>
</dbReference>
<dbReference type="KEGG" id="chya:V22_06350"/>
<evidence type="ECO:0000313" key="6">
    <source>
        <dbReference type="EMBL" id="QDT63414.1"/>
    </source>
</evidence>
<keyword evidence="6" id="KW-0282">Flagellum</keyword>
<keyword evidence="6" id="KW-0969">Cilium</keyword>
<sequence length="493" mass="53538">MLKYWKHPQVRIAGFALVALLLGRFTLGELIQTPIEAPRPLALSGTAEPARLQLPPLPGIPRASKSTAVHSIGPWRSIQLVSNEDEVGSQDEDAWTAHKGKAKVTFPKDEPLLSPFGPDFDAPEELLIPDDAMPLSSARKVSPEELDDFMDTAVPDFNKTERDVWQKELHGVSPDDAMNILELRRRLGSTIDDSFRTAEEDFGPALPVPQPEPQLHLHNVSLPETGDSHFWVNSSVAALEQAIDTHLHNIANASTDGFLRREPVLKSVTLRKQFNSAAGPMPTYGVENAGTWIDSNPGPHRETGRSLDFAVEGQGFMTLTNIDGDLRVCRGGSFQLDEDGVICLIDDGVKFTLEPEIAVPDGAVKIDVDSTGIVTCQIWGADESVTLGQIEIARFIDSTQLMSDGPLLYEQTIASGKPIVGAPGQIGFGKIVSGVLEQSNVDIEAELVAIERLRKQRDVLRSFTVGVAIVSSDGPVLPRAATNVPLDEQPLTR</sequence>
<protein>
    <submittedName>
        <fullName evidence="6">Flagellar basal-body rod protein FlgG</fullName>
    </submittedName>
</protein>